<sequence length="756" mass="86631">MNDILFDSLNDLDPRYPVPQVYDFLASPENRDILEYVYRDPFGCHVFPGDIKDYPLETYFQDMAHDIAQAKQIHLWVSIPTCRYRCHFCQFPTIILNPQSAPSQAVFRQLVDYNIKEATLWLDKVPTLAGAEVGEFNIFGGTPSLLPAAELQRLMAFYRQHFNLSAATLRFEGEPATLTRPYLEMLKTLGFSKISFGVQSFNDDIIAACGRRHTAETCEQTIANAREVGFDWISIDLIYGLPGQSVDDVKYDMEKCRELAISHVVCTKLHLAEFMQRRTGVSGQRQSLWQKKGANSQAFPGLGKQYQMRELIERYLAADYREHPTMYFHRNTQPAEKWKGLITDLDKQYPEVAIGLGGSSKCSLAEAINITDYRRYKAALDEGQLPIDSCHGFSPLQREVNAFKMALSTLRPVCNYEFRKRFDGRSFFSNPFICRALKTLAPKTLFTVHDDVVTLTPNGVTLVEALINTQFSSGDIRKSPVTSTDVSTPVFSLYYIAIDTEAGVTNAQFEAFVREKGCKIPCYPGWRWTLLRGLRGERTGQFMMLYEIESAECRDRYQRADGNLTPLARQFWRDRPQAQEILREWQRLGTFSALPTIYTDYRLLAENKKSTVTDGPRYRERPGEEPEARVIGIHNLALRPDVEAQAFETFIAENHHRIEDYPDWKFRLLKGERGNRLDQYVVMMEIASLAALDQFYPQPDIATDEAAIFARAHRDTKQMYEEWKQLASFSGSPQIYTDYLAVAESQPAEDNRESEP</sequence>
<dbReference type="GO" id="GO:0051539">
    <property type="term" value="F:4 iron, 4 sulfur cluster binding"/>
    <property type="evidence" value="ECO:0007669"/>
    <property type="project" value="TreeGrafter"/>
</dbReference>
<dbReference type="PROSITE" id="PS51918">
    <property type="entry name" value="RADICAL_SAM"/>
    <property type="match status" value="1"/>
</dbReference>
<evidence type="ECO:0000259" key="2">
    <source>
        <dbReference type="PROSITE" id="PS51918"/>
    </source>
</evidence>
<dbReference type="InterPro" id="IPR058240">
    <property type="entry name" value="rSAM_sf"/>
</dbReference>
<dbReference type="InterPro" id="IPR034505">
    <property type="entry name" value="Coproporphyrinogen-III_oxidase"/>
</dbReference>
<dbReference type="SFLD" id="SFLDG01065">
    <property type="entry name" value="anaerobic_coproporphyrinogen-I"/>
    <property type="match status" value="1"/>
</dbReference>
<dbReference type="GO" id="GO:0005737">
    <property type="term" value="C:cytoplasm"/>
    <property type="evidence" value="ECO:0007669"/>
    <property type="project" value="TreeGrafter"/>
</dbReference>
<dbReference type="AlphaFoldDB" id="A0AAX2EPC5"/>
<evidence type="ECO:0000313" key="6">
    <source>
        <dbReference type="Proteomes" id="UP000199173"/>
    </source>
</evidence>
<accession>A0AAX2EPC5</accession>
<gene>
    <name evidence="4" type="ORF">SAMN03159428_01114</name>
    <name evidence="3" type="ORF">SAMN03159514_01230</name>
</gene>
<feature type="domain" description="Radical SAM core" evidence="2">
    <location>
        <begin position="67"/>
        <end position="309"/>
    </location>
</feature>
<dbReference type="PANTHER" id="PTHR13932:SF5">
    <property type="entry name" value="RADICAL S-ADENOSYL METHIONINE DOMAIN-CONTAINING PROTEIN 1, MITOCHONDRIAL"/>
    <property type="match status" value="1"/>
</dbReference>
<keyword evidence="5" id="KW-1185">Reference proteome</keyword>
<evidence type="ECO:0000256" key="1">
    <source>
        <dbReference type="ARBA" id="ARBA00001966"/>
    </source>
</evidence>
<dbReference type="CDD" id="cd01335">
    <property type="entry name" value="Radical_SAM"/>
    <property type="match status" value="1"/>
</dbReference>
<dbReference type="Gene3D" id="3.80.30.20">
    <property type="entry name" value="tm_1862 like domain"/>
    <property type="match status" value="1"/>
</dbReference>
<dbReference type="SFLD" id="SFLDG01082">
    <property type="entry name" value="B12-binding_domain_containing"/>
    <property type="match status" value="1"/>
</dbReference>
<dbReference type="Pfam" id="PF04055">
    <property type="entry name" value="Radical_SAM"/>
    <property type="match status" value="1"/>
</dbReference>
<dbReference type="PANTHER" id="PTHR13932">
    <property type="entry name" value="COPROPORPHYRINIGEN III OXIDASE"/>
    <property type="match status" value="1"/>
</dbReference>
<dbReference type="InterPro" id="IPR006638">
    <property type="entry name" value="Elp3/MiaA/NifB-like_rSAM"/>
</dbReference>
<evidence type="ECO:0000313" key="3">
    <source>
        <dbReference type="EMBL" id="SFR04025.1"/>
    </source>
</evidence>
<organism evidence="3 6">
    <name type="scientific">Kosakonia radicincitans</name>
    <dbReference type="NCBI Taxonomy" id="283686"/>
    <lineage>
        <taxon>Bacteria</taxon>
        <taxon>Pseudomonadati</taxon>
        <taxon>Pseudomonadota</taxon>
        <taxon>Gammaproteobacteria</taxon>
        <taxon>Enterobacterales</taxon>
        <taxon>Enterobacteriaceae</taxon>
        <taxon>Kosakonia</taxon>
    </lineage>
</organism>
<dbReference type="Proteomes" id="UP000198760">
    <property type="component" value="Unassembled WGS sequence"/>
</dbReference>
<reference evidence="5 6" key="1">
    <citation type="submission" date="2016-10" db="EMBL/GenBank/DDBJ databases">
        <authorList>
            <person name="Varghese N."/>
            <person name="Submissions S."/>
        </authorList>
    </citation>
    <scope>NUCLEOTIDE SEQUENCE [LARGE SCALE GENOMIC DNA]</scope>
    <source>
        <strain evidence="4 5">NFIX06</strain>
        <strain evidence="3 6">NFIX08</strain>
    </source>
</reference>
<dbReference type="InterPro" id="IPR023404">
    <property type="entry name" value="rSAM_horseshoe"/>
</dbReference>
<comment type="caution">
    <text evidence="3">The sequence shown here is derived from an EMBL/GenBank/DDBJ whole genome shotgun (WGS) entry which is preliminary data.</text>
</comment>
<proteinExistence type="predicted"/>
<comment type="cofactor">
    <cofactor evidence="1">
        <name>[4Fe-4S] cluster</name>
        <dbReference type="ChEBI" id="CHEBI:49883"/>
    </cofactor>
</comment>
<dbReference type="GO" id="GO:0003824">
    <property type="term" value="F:catalytic activity"/>
    <property type="evidence" value="ECO:0007669"/>
    <property type="project" value="InterPro"/>
</dbReference>
<dbReference type="Proteomes" id="UP000199173">
    <property type="component" value="Unassembled WGS sequence"/>
</dbReference>
<dbReference type="SUPFAM" id="SSF102114">
    <property type="entry name" value="Radical SAM enzymes"/>
    <property type="match status" value="1"/>
</dbReference>
<dbReference type="SMART" id="SM00729">
    <property type="entry name" value="Elp3"/>
    <property type="match status" value="1"/>
</dbReference>
<evidence type="ECO:0000313" key="4">
    <source>
        <dbReference type="EMBL" id="SFT57035.1"/>
    </source>
</evidence>
<dbReference type="SFLD" id="SFLDS00029">
    <property type="entry name" value="Radical_SAM"/>
    <property type="match status" value="2"/>
</dbReference>
<name>A0AAX2EPC5_9ENTR</name>
<dbReference type="InterPro" id="IPR007197">
    <property type="entry name" value="rSAM"/>
</dbReference>
<protein>
    <submittedName>
        <fullName evidence="3">Coproporphyrinogen III oxidase</fullName>
    </submittedName>
</protein>
<evidence type="ECO:0000313" key="5">
    <source>
        <dbReference type="Proteomes" id="UP000198760"/>
    </source>
</evidence>
<dbReference type="EMBL" id="FPAV01000002">
    <property type="protein sequence ID" value="SFT57035.1"/>
    <property type="molecule type" value="Genomic_DNA"/>
</dbReference>
<dbReference type="EMBL" id="FOYJ01000002">
    <property type="protein sequence ID" value="SFR04025.1"/>
    <property type="molecule type" value="Genomic_DNA"/>
</dbReference>
<dbReference type="GO" id="GO:0006779">
    <property type="term" value="P:porphyrin-containing compound biosynthetic process"/>
    <property type="evidence" value="ECO:0007669"/>
    <property type="project" value="TreeGrafter"/>
</dbReference>